<evidence type="ECO:0000256" key="9">
    <source>
        <dbReference type="ARBA" id="ARBA00022729"/>
    </source>
</evidence>
<dbReference type="InterPro" id="IPR010255">
    <property type="entry name" value="Haem_peroxidase_sf"/>
</dbReference>
<gene>
    <name evidence="21" type="ORF">TEA_008035</name>
</gene>
<feature type="binding site" evidence="16">
    <location>
        <position position="189"/>
    </location>
    <ligand>
        <name>Ca(2+)</name>
        <dbReference type="ChEBI" id="CHEBI:29108"/>
        <label>2</label>
    </ligand>
</feature>
<evidence type="ECO:0000256" key="19">
    <source>
        <dbReference type="SAM" id="MobiDB-lite"/>
    </source>
</evidence>
<evidence type="ECO:0000256" key="5">
    <source>
        <dbReference type="ARBA" id="ARBA00022525"/>
    </source>
</evidence>
<dbReference type="InterPro" id="IPR019793">
    <property type="entry name" value="Peroxidases_heam-ligand_BS"/>
</dbReference>
<evidence type="ECO:0000256" key="18">
    <source>
        <dbReference type="SAM" id="Coils"/>
    </source>
</evidence>
<feature type="binding site" description="axial binding residue" evidence="16">
    <location>
        <position position="188"/>
    </location>
    <ligand>
        <name>heme b</name>
        <dbReference type="ChEBI" id="CHEBI:60344"/>
    </ligand>
    <ligandPart>
        <name>Fe</name>
        <dbReference type="ChEBI" id="CHEBI:18248"/>
    </ligandPart>
</feature>
<evidence type="ECO:0000256" key="16">
    <source>
        <dbReference type="PIRSR" id="PIRSR600823-3"/>
    </source>
</evidence>
<evidence type="ECO:0000256" key="15">
    <source>
        <dbReference type="PIRSR" id="PIRSR600823-2"/>
    </source>
</evidence>
<dbReference type="STRING" id="542762.A0A4S4DP51"/>
<dbReference type="PRINTS" id="PR00458">
    <property type="entry name" value="PEROXIDASE"/>
</dbReference>
<feature type="binding site" evidence="16">
    <location>
        <position position="86"/>
    </location>
    <ligand>
        <name>Ca(2+)</name>
        <dbReference type="ChEBI" id="CHEBI:29108"/>
        <label>1</label>
    </ligand>
</feature>
<dbReference type="AlphaFoldDB" id="A0A4S4DP51"/>
<dbReference type="GO" id="GO:0046872">
    <property type="term" value="F:metal ion binding"/>
    <property type="evidence" value="ECO:0007669"/>
    <property type="project" value="UniProtKB-KW"/>
</dbReference>
<accession>A0A4S4DP51</accession>
<dbReference type="PANTHER" id="PTHR31517:SF59">
    <property type="entry name" value="PEROXIDASE"/>
    <property type="match status" value="1"/>
</dbReference>
<keyword evidence="22" id="KW-1185">Reference proteome</keyword>
<evidence type="ECO:0000313" key="22">
    <source>
        <dbReference type="Proteomes" id="UP000306102"/>
    </source>
</evidence>
<evidence type="ECO:0000256" key="11">
    <source>
        <dbReference type="ARBA" id="ARBA00023002"/>
    </source>
</evidence>
<feature type="compositionally biased region" description="Basic residues" evidence="19">
    <location>
        <begin position="520"/>
        <end position="529"/>
    </location>
</feature>
<dbReference type="Pfam" id="PF00141">
    <property type="entry name" value="peroxidase"/>
    <property type="match status" value="1"/>
</dbReference>
<dbReference type="GO" id="GO:0042744">
    <property type="term" value="P:hydrogen peroxide catabolic process"/>
    <property type="evidence" value="ECO:0007669"/>
    <property type="project" value="UniProtKB-KW"/>
</dbReference>
<feature type="binding site" evidence="16">
    <location>
        <position position="246"/>
    </location>
    <ligand>
        <name>Ca(2+)</name>
        <dbReference type="ChEBI" id="CHEBI:29108"/>
        <label>2</label>
    </ligand>
</feature>
<feature type="binding site" evidence="16">
    <location>
        <position position="72"/>
    </location>
    <ligand>
        <name>Ca(2+)</name>
        <dbReference type="ChEBI" id="CHEBI:29108"/>
        <label>1</label>
    </ligand>
</feature>
<feature type="region of interest" description="Disordered" evidence="19">
    <location>
        <begin position="449"/>
        <end position="493"/>
    </location>
</feature>
<feature type="disulfide bond" evidence="17">
    <location>
        <begin position="195"/>
        <end position="227"/>
    </location>
</feature>
<comment type="catalytic activity">
    <reaction evidence="1">
        <text>2 a phenolic donor + H2O2 = 2 a phenolic radical donor + 2 H2O</text>
        <dbReference type="Rhea" id="RHEA:56136"/>
        <dbReference type="ChEBI" id="CHEBI:15377"/>
        <dbReference type="ChEBI" id="CHEBI:16240"/>
        <dbReference type="ChEBI" id="CHEBI:139520"/>
        <dbReference type="ChEBI" id="CHEBI:139521"/>
        <dbReference type="EC" id="1.11.1.7"/>
    </reaction>
</comment>
<dbReference type="CDD" id="cd00693">
    <property type="entry name" value="secretory_peroxidase"/>
    <property type="match status" value="1"/>
</dbReference>
<feature type="region of interest" description="Disordered" evidence="19">
    <location>
        <begin position="780"/>
        <end position="830"/>
    </location>
</feature>
<evidence type="ECO:0000256" key="1">
    <source>
        <dbReference type="ARBA" id="ARBA00000189"/>
    </source>
</evidence>
<keyword evidence="8 16" id="KW-0479">Metal-binding</keyword>
<dbReference type="PROSITE" id="PS00435">
    <property type="entry name" value="PEROXIDASE_1"/>
    <property type="match status" value="1"/>
</dbReference>
<feature type="coiled-coil region" evidence="18">
    <location>
        <begin position="641"/>
        <end position="717"/>
    </location>
</feature>
<dbReference type="SUPFAM" id="SSF48113">
    <property type="entry name" value="Heme-dependent peroxidases"/>
    <property type="match status" value="1"/>
</dbReference>
<dbReference type="EMBL" id="SDRB02010707">
    <property type="protein sequence ID" value="THG04822.1"/>
    <property type="molecule type" value="Genomic_DNA"/>
</dbReference>
<dbReference type="GO" id="GO:0020037">
    <property type="term" value="F:heme binding"/>
    <property type="evidence" value="ECO:0007669"/>
    <property type="project" value="InterPro"/>
</dbReference>
<dbReference type="GO" id="GO:0140825">
    <property type="term" value="F:lactoperoxidase activity"/>
    <property type="evidence" value="ECO:0007669"/>
    <property type="project" value="UniProtKB-EC"/>
</dbReference>
<comment type="caution">
    <text evidence="21">The sequence shown here is derived from an EMBL/GenBank/DDBJ whole genome shotgun (WGS) entry which is preliminary data.</text>
</comment>
<feature type="compositionally biased region" description="Basic and acidic residues" evidence="19">
    <location>
        <begin position="791"/>
        <end position="808"/>
    </location>
</feature>
<dbReference type="InterPro" id="IPR002016">
    <property type="entry name" value="Haem_peroxidase"/>
</dbReference>
<keyword evidence="9" id="KW-0732">Signal</keyword>
<proteinExistence type="inferred from homology"/>
<evidence type="ECO:0000256" key="13">
    <source>
        <dbReference type="ARBA" id="ARBA00023157"/>
    </source>
</evidence>
<feature type="compositionally biased region" description="Basic and acidic residues" evidence="19">
    <location>
        <begin position="549"/>
        <end position="563"/>
    </location>
</feature>
<protein>
    <recommendedName>
        <fullName evidence="4">peroxidase</fullName>
        <ecNumber evidence="4">1.11.1.7</ecNumber>
    </recommendedName>
</protein>
<feature type="region of interest" description="Disordered" evidence="19">
    <location>
        <begin position="843"/>
        <end position="866"/>
    </location>
</feature>
<keyword evidence="18" id="KW-0175">Coiled coil</keyword>
<evidence type="ECO:0000313" key="21">
    <source>
        <dbReference type="EMBL" id="THG04822.1"/>
    </source>
</evidence>
<keyword evidence="5" id="KW-0964">Secreted</keyword>
<dbReference type="FunFam" id="1.10.420.10:FF:000007">
    <property type="entry name" value="Peroxidase"/>
    <property type="match status" value="1"/>
</dbReference>
<dbReference type="PROSITE" id="PS50873">
    <property type="entry name" value="PEROXIDASE_4"/>
    <property type="match status" value="1"/>
</dbReference>
<dbReference type="GO" id="GO:0006979">
    <property type="term" value="P:response to oxidative stress"/>
    <property type="evidence" value="ECO:0007669"/>
    <property type="project" value="InterPro"/>
</dbReference>
<comment type="function">
    <text evidence="2">Removal of H(2)O(2), oxidation of toxic reductants, biosynthesis and degradation of lignin, suberization, auxin catabolism, response to environmental stresses such as wounding, pathogen attack and oxidative stress. These functions might be dependent on each isozyme/isoform in each plant tissue.</text>
</comment>
<dbReference type="InterPro" id="IPR033905">
    <property type="entry name" value="Secretory_peroxidase"/>
</dbReference>
<keyword evidence="11" id="KW-0560">Oxidoreductase</keyword>
<comment type="cofactor">
    <cofactor evidence="16">
        <name>Ca(2+)</name>
        <dbReference type="ChEBI" id="CHEBI:29108"/>
    </cofactor>
    <text evidence="16">Binds 2 calcium ions per subunit.</text>
</comment>
<evidence type="ECO:0000256" key="10">
    <source>
        <dbReference type="ARBA" id="ARBA00022837"/>
    </source>
</evidence>
<evidence type="ECO:0000256" key="7">
    <source>
        <dbReference type="ARBA" id="ARBA00022617"/>
    </source>
</evidence>
<dbReference type="PRINTS" id="PR00461">
    <property type="entry name" value="PLPEROXIDASE"/>
</dbReference>
<keyword evidence="7" id="KW-0349">Heme</keyword>
<evidence type="ECO:0000256" key="8">
    <source>
        <dbReference type="ARBA" id="ARBA00022723"/>
    </source>
</evidence>
<feature type="binding site" evidence="16">
    <location>
        <position position="70"/>
    </location>
    <ligand>
        <name>Ca(2+)</name>
        <dbReference type="ChEBI" id="CHEBI:29108"/>
        <label>1</label>
    </ligand>
</feature>
<feature type="domain" description="Plant heme peroxidase family profile" evidence="20">
    <location>
        <begin position="70"/>
        <end position="331"/>
    </location>
</feature>
<evidence type="ECO:0000256" key="14">
    <source>
        <dbReference type="ARBA" id="ARBA00023324"/>
    </source>
</evidence>
<evidence type="ECO:0000256" key="3">
    <source>
        <dbReference type="ARBA" id="ARBA00006873"/>
    </source>
</evidence>
<evidence type="ECO:0000256" key="12">
    <source>
        <dbReference type="ARBA" id="ARBA00023004"/>
    </source>
</evidence>
<organism evidence="21 22">
    <name type="scientific">Camellia sinensis var. sinensis</name>
    <name type="common">China tea</name>
    <dbReference type="NCBI Taxonomy" id="542762"/>
    <lineage>
        <taxon>Eukaryota</taxon>
        <taxon>Viridiplantae</taxon>
        <taxon>Streptophyta</taxon>
        <taxon>Embryophyta</taxon>
        <taxon>Tracheophyta</taxon>
        <taxon>Spermatophyta</taxon>
        <taxon>Magnoliopsida</taxon>
        <taxon>eudicotyledons</taxon>
        <taxon>Gunneridae</taxon>
        <taxon>Pentapetalae</taxon>
        <taxon>asterids</taxon>
        <taxon>Ericales</taxon>
        <taxon>Theaceae</taxon>
        <taxon>Camellia</taxon>
    </lineage>
</organism>
<feature type="binding site" evidence="15">
    <location>
        <position position="158"/>
    </location>
    <ligand>
        <name>substrate</name>
    </ligand>
</feature>
<evidence type="ECO:0000259" key="20">
    <source>
        <dbReference type="PROSITE" id="PS50873"/>
    </source>
</evidence>
<dbReference type="PANTHER" id="PTHR31517">
    <property type="match status" value="1"/>
</dbReference>
<comment type="similarity">
    <text evidence="3">Belongs to the peroxidase family. Ascorbate peroxidase subfamily.</text>
</comment>
<evidence type="ECO:0000256" key="2">
    <source>
        <dbReference type="ARBA" id="ARBA00002322"/>
    </source>
</evidence>
<sequence length="866" mass="94181">MPGSIAKWGSNGRYSSVNEASQEEAEATILMGKALGICFGGKEEEVIKKLKDMEVKDKEMALPRTAEALGCDASILIDSTQTTQSEKDAGPNQSVRGFDLIDEAKSNLEAACPGTVSCADIITLATRDSVVLAGAPNYTVPTGRRDGLVSNPNLVNLPGPSLSVSQALQFFTAKKLTLNDMVTLLGAHTVGVAHCGFFQNRLSNFQGSGKPDPTMDPTLVSKLFKLCGTQSRPLSQDPTAFLDQNTSFIFDNEFYNQIKLKRGVMQIDQELALDKASAPIVSGFASNGIGFLQGFAKAIVKMGGIEVLVGNAAESGMDYLSSLLEDCKSETLMLMTPRDGISRRLKSAADFDTVWERFPPFDYRQIRSSFALDKETGKKCFTLPAWELNIAWKNGPQHWQWLTLPESSFLQLLSFSPSGEEFIVLLLVLPSFNFGIYYTDVTLPAEQPSTSAPQLIPLSQRQRRRRAPLLAPAGRTRSRRRQSAEASSYDPANPPIALPTIHFSIRVTVVATSDEMEHKKAPKRLKKAQAKATVTQIDSEDTLPNSKIAKAEKNASAAEKRPAEAAPSESTWSKKSRVDDSVTDIEVGVALSTALVLLQDLERNVEVSEYENFALMLQHSVQAIQHAHSFAMQAFNIKKELARKTKEAASFLKLLNNAEAKMRGLINQAKTAKQAQDEVEEKAGAAEAIAEVLKTEKKEAKAKTDEAQAELLAALATKDAEIKAADEKAYAKGAADVREDYKKQMKKACNKGYTLDWMAALKELVVPEDSTLQDNNLLVLPFPPTPSQSEGEAKFKEDAAADKSEKADAAGAKSPTLKEKTPSEALIAKKSLDQTLEEIDAELAAEKAAEKSSQISSEPLTHPASK</sequence>
<evidence type="ECO:0000256" key="17">
    <source>
        <dbReference type="PIRSR" id="PIRSR600823-5"/>
    </source>
</evidence>
<feature type="binding site" evidence="16">
    <location>
        <position position="74"/>
    </location>
    <ligand>
        <name>Ca(2+)</name>
        <dbReference type="ChEBI" id="CHEBI:29108"/>
        <label>1</label>
    </ligand>
</feature>
<evidence type="ECO:0000256" key="4">
    <source>
        <dbReference type="ARBA" id="ARBA00012313"/>
    </source>
</evidence>
<dbReference type="Gene3D" id="1.10.520.10">
    <property type="match status" value="1"/>
</dbReference>
<feature type="binding site" evidence="16">
    <location>
        <position position="243"/>
    </location>
    <ligand>
        <name>Ca(2+)</name>
        <dbReference type="ChEBI" id="CHEBI:29108"/>
        <label>2</label>
    </ligand>
</feature>
<feature type="binding site" evidence="16">
    <location>
        <position position="251"/>
    </location>
    <ligand>
        <name>Ca(2+)</name>
        <dbReference type="ChEBI" id="CHEBI:29108"/>
        <label>2</label>
    </ligand>
</feature>
<keyword evidence="14" id="KW-0376">Hydrogen peroxide</keyword>
<keyword evidence="6" id="KW-0575">Peroxidase</keyword>
<comment type="cofactor">
    <cofactor evidence="16">
        <name>heme b</name>
        <dbReference type="ChEBI" id="CHEBI:60344"/>
    </cofactor>
    <text evidence="16">Binds 1 heme b (iron(II)-protoporphyrin IX) group per subunit.</text>
</comment>
<keyword evidence="12 16" id="KW-0408">Iron</keyword>
<reference evidence="21 22" key="1">
    <citation type="journal article" date="2018" name="Proc. Natl. Acad. Sci. U.S.A.">
        <title>Draft genome sequence of Camellia sinensis var. sinensis provides insights into the evolution of the tea genome and tea quality.</title>
        <authorList>
            <person name="Wei C."/>
            <person name="Yang H."/>
            <person name="Wang S."/>
            <person name="Zhao J."/>
            <person name="Liu C."/>
            <person name="Gao L."/>
            <person name="Xia E."/>
            <person name="Lu Y."/>
            <person name="Tai Y."/>
            <person name="She G."/>
            <person name="Sun J."/>
            <person name="Cao H."/>
            <person name="Tong W."/>
            <person name="Gao Q."/>
            <person name="Li Y."/>
            <person name="Deng W."/>
            <person name="Jiang X."/>
            <person name="Wang W."/>
            <person name="Chen Q."/>
            <person name="Zhang S."/>
            <person name="Li H."/>
            <person name="Wu J."/>
            <person name="Wang P."/>
            <person name="Li P."/>
            <person name="Shi C."/>
            <person name="Zheng F."/>
            <person name="Jian J."/>
            <person name="Huang B."/>
            <person name="Shan D."/>
            <person name="Shi M."/>
            <person name="Fang C."/>
            <person name="Yue Y."/>
            <person name="Li F."/>
            <person name="Li D."/>
            <person name="Wei S."/>
            <person name="Han B."/>
            <person name="Jiang C."/>
            <person name="Yin Y."/>
            <person name="Xia T."/>
            <person name="Zhang Z."/>
            <person name="Bennetzen J.L."/>
            <person name="Zhao S."/>
            <person name="Wan X."/>
        </authorList>
    </citation>
    <scope>NUCLEOTIDE SEQUENCE [LARGE SCALE GENOMIC DNA]</scope>
    <source>
        <strain evidence="22">cv. Shuchazao</strain>
        <tissue evidence="21">Leaf</tissue>
    </source>
</reference>
<keyword evidence="10 16" id="KW-0106">Calcium</keyword>
<dbReference type="Proteomes" id="UP000306102">
    <property type="component" value="Unassembled WGS sequence"/>
</dbReference>
<dbReference type="InterPro" id="IPR000823">
    <property type="entry name" value="Peroxidase_pln"/>
</dbReference>
<name>A0A4S4DP51_CAMSN</name>
<feature type="region of interest" description="Disordered" evidence="19">
    <location>
        <begin position="516"/>
        <end position="577"/>
    </location>
</feature>
<evidence type="ECO:0000256" key="6">
    <source>
        <dbReference type="ARBA" id="ARBA00022559"/>
    </source>
</evidence>
<dbReference type="Gene3D" id="1.10.420.10">
    <property type="entry name" value="Peroxidase, domain 2"/>
    <property type="match status" value="1"/>
</dbReference>
<keyword evidence="13 17" id="KW-1015">Disulfide bond</keyword>
<dbReference type="EC" id="1.11.1.7" evidence="4"/>